<gene>
    <name evidence="1" type="ORF">E6O75_ATG06002</name>
</gene>
<dbReference type="EMBL" id="SNSC02000013">
    <property type="protein sequence ID" value="TID18881.1"/>
    <property type="molecule type" value="Genomic_DNA"/>
</dbReference>
<organism evidence="1 2">
    <name type="scientific">Venturia nashicola</name>
    <dbReference type="NCBI Taxonomy" id="86259"/>
    <lineage>
        <taxon>Eukaryota</taxon>
        <taxon>Fungi</taxon>
        <taxon>Dikarya</taxon>
        <taxon>Ascomycota</taxon>
        <taxon>Pezizomycotina</taxon>
        <taxon>Dothideomycetes</taxon>
        <taxon>Pleosporomycetidae</taxon>
        <taxon>Venturiales</taxon>
        <taxon>Venturiaceae</taxon>
        <taxon>Venturia</taxon>
    </lineage>
</organism>
<accession>A0A4Z1PBB2</accession>
<protein>
    <submittedName>
        <fullName evidence="1">Uncharacterized protein</fullName>
    </submittedName>
</protein>
<sequence length="331" mass="38919">MANGPTKTTGVTMDIKKLLIGDTNRRYLERMDRKWTLEDILKRPVHDFDMRVRAWPSKASFLSLPSELRQNILLQTFDAAYPTPISRLKERCLEIGKWFNMLMRVHLGIADDIAYVFNTWANMFEIMVDEQYRQIDQKSERVRQIVLALRTNLLTRRSGESTSEHWDQRQELEERIIHAGFQCRNNHDGDSHKTTFLTLPRELRQQILLDTFDAATPLPNLSSSNLWMRHDEIYRWAVTLRRADMCLHDDVAYVLKQWFKEFGAWHTLEVQKANELYVKIEELSKSILKVPPLPPIGTPLPLANLLGILLFFERSRLLEKVRRIMGQDESD</sequence>
<keyword evidence="2" id="KW-1185">Reference proteome</keyword>
<evidence type="ECO:0000313" key="2">
    <source>
        <dbReference type="Proteomes" id="UP000298493"/>
    </source>
</evidence>
<evidence type="ECO:0000313" key="1">
    <source>
        <dbReference type="EMBL" id="TID18881.1"/>
    </source>
</evidence>
<comment type="caution">
    <text evidence="1">The sequence shown here is derived from an EMBL/GenBank/DDBJ whole genome shotgun (WGS) entry which is preliminary data.</text>
</comment>
<name>A0A4Z1PBB2_9PEZI</name>
<dbReference type="AlphaFoldDB" id="A0A4Z1PBB2"/>
<dbReference type="Proteomes" id="UP000298493">
    <property type="component" value="Unassembled WGS sequence"/>
</dbReference>
<reference evidence="1 2" key="1">
    <citation type="submission" date="2019-04" db="EMBL/GenBank/DDBJ databases">
        <title>High contiguity whole genome sequence and gene annotation resource for two Venturia nashicola isolates.</title>
        <authorList>
            <person name="Prokchorchik M."/>
            <person name="Won K."/>
            <person name="Lee Y."/>
            <person name="Choi E.D."/>
            <person name="Segonzac C."/>
            <person name="Sohn K.H."/>
        </authorList>
    </citation>
    <scope>NUCLEOTIDE SEQUENCE [LARGE SCALE GENOMIC DNA]</scope>
    <source>
        <strain evidence="1 2">PRI2</strain>
    </source>
</reference>
<dbReference type="OrthoDB" id="10470664at2759"/>
<proteinExistence type="predicted"/>